<dbReference type="EMBL" id="BQXS01011761">
    <property type="protein sequence ID" value="GKT16473.1"/>
    <property type="molecule type" value="Genomic_DNA"/>
</dbReference>
<proteinExistence type="predicted"/>
<evidence type="ECO:0000313" key="3">
    <source>
        <dbReference type="Proteomes" id="UP001057375"/>
    </source>
</evidence>
<accession>A0ABQ5JTV1</accession>
<evidence type="ECO:0000313" key="2">
    <source>
        <dbReference type="EMBL" id="GKT16473.1"/>
    </source>
</evidence>
<reference evidence="2" key="1">
    <citation type="submission" date="2022-03" db="EMBL/GenBank/DDBJ databases">
        <title>Draft genome sequence of Aduncisulcus paluster, a free-living microaerophilic Fornicata.</title>
        <authorList>
            <person name="Yuyama I."/>
            <person name="Kume K."/>
            <person name="Tamura T."/>
            <person name="Inagaki Y."/>
            <person name="Hashimoto T."/>
        </authorList>
    </citation>
    <scope>NUCLEOTIDE SEQUENCE</scope>
    <source>
        <strain evidence="2">NY0171</strain>
    </source>
</reference>
<feature type="compositionally biased region" description="Polar residues" evidence="1">
    <location>
        <begin position="167"/>
        <end position="181"/>
    </location>
</feature>
<feature type="region of interest" description="Disordered" evidence="1">
    <location>
        <begin position="113"/>
        <end position="181"/>
    </location>
</feature>
<feature type="compositionally biased region" description="Basic and acidic residues" evidence="1">
    <location>
        <begin position="146"/>
        <end position="157"/>
    </location>
</feature>
<name>A0ABQ5JTV1_9EUKA</name>
<sequence length="181" mass="19929">MSAILSGLCKLSHCTHVIELNIQIFPSSLVGRKNDKKIVSVPNSALKAVYLKLNDKQRKYLEIVTTKKPLVLSPISNQSKTAESLIYTWGKQISDVYSIPFYDNTSTNPTSYGHIAETKSSHESVTPVSSSTISSHKQPPSASLPKKSDKETPDIGRYKLPYGFEFDSSSHGPSIQKSSIQ</sequence>
<protein>
    <submittedName>
        <fullName evidence="2">Uncharacterized protein</fullName>
    </submittedName>
</protein>
<evidence type="ECO:0000256" key="1">
    <source>
        <dbReference type="SAM" id="MobiDB-lite"/>
    </source>
</evidence>
<organism evidence="2 3">
    <name type="scientific">Aduncisulcus paluster</name>
    <dbReference type="NCBI Taxonomy" id="2918883"/>
    <lineage>
        <taxon>Eukaryota</taxon>
        <taxon>Metamonada</taxon>
        <taxon>Carpediemonas-like organisms</taxon>
        <taxon>Aduncisulcus</taxon>
    </lineage>
</organism>
<feature type="compositionally biased region" description="Low complexity" evidence="1">
    <location>
        <begin position="123"/>
        <end position="135"/>
    </location>
</feature>
<comment type="caution">
    <text evidence="2">The sequence shown here is derived from an EMBL/GenBank/DDBJ whole genome shotgun (WGS) entry which is preliminary data.</text>
</comment>
<feature type="non-terminal residue" evidence="2">
    <location>
        <position position="181"/>
    </location>
</feature>
<gene>
    <name evidence="2" type="ORF">ADUPG1_010925</name>
</gene>
<dbReference type="Proteomes" id="UP001057375">
    <property type="component" value="Unassembled WGS sequence"/>
</dbReference>
<keyword evidence="3" id="KW-1185">Reference proteome</keyword>